<evidence type="ECO:0000313" key="7">
    <source>
        <dbReference type="Proteomes" id="UP000284022"/>
    </source>
</evidence>
<gene>
    <name evidence="2" type="primary">hyaD_8</name>
    <name evidence="4" type="ORF">DWW83_03850</name>
    <name evidence="3" type="ORF">DXC80_19180</name>
    <name evidence="2" type="ORF">ERS852510_03772</name>
</gene>
<dbReference type="Pfam" id="PF00535">
    <property type="entry name" value="Glycos_transf_2"/>
    <property type="match status" value="1"/>
</dbReference>
<dbReference type="Proteomes" id="UP000284022">
    <property type="component" value="Unassembled WGS sequence"/>
</dbReference>
<dbReference type="InterPro" id="IPR029044">
    <property type="entry name" value="Nucleotide-diphossugar_trans"/>
</dbReference>
<evidence type="ECO:0000313" key="4">
    <source>
        <dbReference type="EMBL" id="RGU40705.1"/>
    </source>
</evidence>
<dbReference type="RefSeq" id="WP_057254135.1">
    <property type="nucleotide sequence ID" value="NZ_BAABZM010000001.1"/>
</dbReference>
<proteinExistence type="predicted"/>
<organism evidence="2 5">
    <name type="scientific">Bacteroides uniformis</name>
    <dbReference type="NCBI Taxonomy" id="820"/>
    <lineage>
        <taxon>Bacteria</taxon>
        <taxon>Pseudomonadati</taxon>
        <taxon>Bacteroidota</taxon>
        <taxon>Bacteroidia</taxon>
        <taxon>Bacteroidales</taxon>
        <taxon>Bacteroidaceae</taxon>
        <taxon>Bacteroides</taxon>
    </lineage>
</organism>
<reference evidence="6 7" key="2">
    <citation type="submission" date="2018-08" db="EMBL/GenBank/DDBJ databases">
        <title>A genome reference for cultivated species of the human gut microbiota.</title>
        <authorList>
            <person name="Zou Y."/>
            <person name="Xue W."/>
            <person name="Luo G."/>
        </authorList>
    </citation>
    <scope>NUCLEOTIDE SEQUENCE [LARGE SCALE GENOMIC DNA]</scope>
    <source>
        <strain evidence="4 7">AF17-20</strain>
        <strain evidence="3 6">TF08-13</strain>
    </source>
</reference>
<evidence type="ECO:0000313" key="5">
    <source>
        <dbReference type="Proteomes" id="UP000095766"/>
    </source>
</evidence>
<keyword evidence="2" id="KW-0328">Glycosyltransferase</keyword>
<dbReference type="GO" id="GO:0050501">
    <property type="term" value="F:hyaluronan synthase activity"/>
    <property type="evidence" value="ECO:0007669"/>
    <property type="project" value="UniProtKB-EC"/>
</dbReference>
<dbReference type="Gene3D" id="3.90.550.10">
    <property type="entry name" value="Spore Coat Polysaccharide Biosynthesis Protein SpsA, Chain A"/>
    <property type="match status" value="1"/>
</dbReference>
<dbReference type="PANTHER" id="PTHR43685">
    <property type="entry name" value="GLYCOSYLTRANSFERASE"/>
    <property type="match status" value="1"/>
</dbReference>
<reference evidence="2 5" key="1">
    <citation type="submission" date="2015-09" db="EMBL/GenBank/DDBJ databases">
        <authorList>
            <consortium name="Pathogen Informatics"/>
        </authorList>
    </citation>
    <scope>NUCLEOTIDE SEQUENCE [LARGE SCALE GENOMIC DNA]</scope>
    <source>
        <strain evidence="2 5">2789STDY5834898</strain>
    </source>
</reference>
<dbReference type="SUPFAM" id="SSF53448">
    <property type="entry name" value="Nucleotide-diphospho-sugar transferases"/>
    <property type="match status" value="1"/>
</dbReference>
<dbReference type="EC" id="2.4.1.212" evidence="2"/>
<sequence length="319" mass="37172">MSIFATNSSLVSIIIPCYNVADCVESTIMSVINQTDSRFELILVNDGSTDNTASVLKSLKDKYPIIRLFDKSNGGVSSARNAGLEVATAPYVFFLDGDDYICPTFIEEIGNIVNGQDVIVIGSLQEKSENKVRYHLNNHSKDYLHDYLKGTIYVHLSSCIIARSLIKKYVLHFDEQTYYSEDREFVVKCLYYAQRIDCIPRILFRYKWRKESAMNKPIFTQQKLTSIYAWKRIYTLLGINGACQNLALVHVQMCILLNMRYYLHLKCKDIELWNKLVANWKIFKYNPRVYWGRYAMLVQTMRFFNSISPKLMYFLLKNF</sequence>
<dbReference type="PANTHER" id="PTHR43685:SF2">
    <property type="entry name" value="GLYCOSYLTRANSFERASE 2-LIKE DOMAIN-CONTAINING PROTEIN"/>
    <property type="match status" value="1"/>
</dbReference>
<feature type="domain" description="Glycosyltransferase 2-like" evidence="1">
    <location>
        <begin position="12"/>
        <end position="169"/>
    </location>
</feature>
<dbReference type="Proteomes" id="UP000260795">
    <property type="component" value="Unassembled WGS sequence"/>
</dbReference>
<dbReference type="InterPro" id="IPR050834">
    <property type="entry name" value="Glycosyltransf_2"/>
</dbReference>
<keyword evidence="2" id="KW-0808">Transferase</keyword>
<dbReference type="EMBL" id="QRXV01000003">
    <property type="protein sequence ID" value="RGU40705.1"/>
    <property type="molecule type" value="Genomic_DNA"/>
</dbReference>
<dbReference type="EMBL" id="CZAO01000024">
    <property type="protein sequence ID" value="CUQ28022.1"/>
    <property type="molecule type" value="Genomic_DNA"/>
</dbReference>
<protein>
    <submittedName>
        <fullName evidence="2">Glycosyl transferase family protein</fullName>
        <ecNumber evidence="2">2.4.1.212</ecNumber>
    </submittedName>
    <submittedName>
        <fullName evidence="3">Glycosyltransferase family 2 protein</fullName>
    </submittedName>
</protein>
<dbReference type="InterPro" id="IPR001173">
    <property type="entry name" value="Glyco_trans_2-like"/>
</dbReference>
<name>A0A174D500_BACUN</name>
<evidence type="ECO:0000259" key="1">
    <source>
        <dbReference type="Pfam" id="PF00535"/>
    </source>
</evidence>
<evidence type="ECO:0000313" key="2">
    <source>
        <dbReference type="EMBL" id="CUQ28022.1"/>
    </source>
</evidence>
<dbReference type="AlphaFoldDB" id="A0A174D500"/>
<evidence type="ECO:0000313" key="6">
    <source>
        <dbReference type="Proteomes" id="UP000260795"/>
    </source>
</evidence>
<dbReference type="EMBL" id="QSRK01000048">
    <property type="protein sequence ID" value="RGL08170.1"/>
    <property type="molecule type" value="Genomic_DNA"/>
</dbReference>
<evidence type="ECO:0000313" key="3">
    <source>
        <dbReference type="EMBL" id="RGL08170.1"/>
    </source>
</evidence>
<accession>A0A174D500</accession>
<dbReference type="Proteomes" id="UP000095766">
    <property type="component" value="Unassembled WGS sequence"/>
</dbReference>